<dbReference type="Gene3D" id="2.60.40.1190">
    <property type="match status" value="1"/>
</dbReference>
<dbReference type="GO" id="GO:0016052">
    <property type="term" value="P:carbohydrate catabolic process"/>
    <property type="evidence" value="ECO:0007669"/>
    <property type="project" value="InterPro"/>
</dbReference>
<dbReference type="Proteomes" id="UP000051950">
    <property type="component" value="Unassembled WGS sequence"/>
</dbReference>
<dbReference type="GO" id="GO:0030246">
    <property type="term" value="F:carbohydrate binding"/>
    <property type="evidence" value="ECO:0007669"/>
    <property type="project" value="InterPro"/>
</dbReference>
<dbReference type="GO" id="GO:0004553">
    <property type="term" value="F:hydrolase activity, hydrolyzing O-glycosyl compounds"/>
    <property type="evidence" value="ECO:0007669"/>
    <property type="project" value="InterPro"/>
</dbReference>
<sequence>MSCLARQLKHFPKLAINSNPWPKFLAAVKADCVIAYNDNAILLQYQISEPYLSASSDINGDIHKDSCVEFFLALDNHGSYYNMEFNCLGVCKIGYGSERDQRALIAESLIANIRSHTAIYSTVENGQKLFSWEMTLVIPNETFCFNVDVSFKNRKASGNFYKCGDSLPEPHYLCWNMIEAEHPDFHQKDFFGRLDFV</sequence>
<dbReference type="AlphaFoldDB" id="A0A0T5VMC7"/>
<keyword evidence="3" id="KW-1185">Reference proteome</keyword>
<reference evidence="2 3" key="1">
    <citation type="submission" date="2015-11" db="EMBL/GenBank/DDBJ databases">
        <title>Sequence of Pedobacter ginsenosidimutans.</title>
        <authorList>
            <person name="Carson E."/>
            <person name="Keyser V."/>
            <person name="Newman J."/>
            <person name="Miller J."/>
        </authorList>
    </citation>
    <scope>NUCLEOTIDE SEQUENCE [LARGE SCALE GENOMIC DNA]</scope>
    <source>
        <strain evidence="2 3">KACC 14530</strain>
    </source>
</reference>
<accession>A0A0T5VMC7</accession>
<dbReference type="CDD" id="cd09620">
    <property type="entry name" value="CBM9_like_3"/>
    <property type="match status" value="1"/>
</dbReference>
<feature type="domain" description="Carbohydrate-binding" evidence="1">
    <location>
        <begin position="12"/>
        <end position="196"/>
    </location>
</feature>
<gene>
    <name evidence="2" type="ORF">ASU31_17085</name>
</gene>
<evidence type="ECO:0000259" key="1">
    <source>
        <dbReference type="Pfam" id="PF16011"/>
    </source>
</evidence>
<dbReference type="InterPro" id="IPR010502">
    <property type="entry name" value="Carb-bd_dom_fam9"/>
</dbReference>
<dbReference type="STRING" id="687842.ASU31_17085"/>
<name>A0A0T5VMC7_9SPHI</name>
<proteinExistence type="predicted"/>
<dbReference type="Pfam" id="PF16011">
    <property type="entry name" value="CBM9_2"/>
    <property type="match status" value="1"/>
</dbReference>
<protein>
    <recommendedName>
        <fullName evidence="1">Carbohydrate-binding domain-containing protein</fullName>
    </recommendedName>
</protein>
<evidence type="ECO:0000313" key="2">
    <source>
        <dbReference type="EMBL" id="KRT15027.1"/>
    </source>
</evidence>
<comment type="caution">
    <text evidence="2">The sequence shown here is derived from an EMBL/GenBank/DDBJ whole genome shotgun (WGS) entry which is preliminary data.</text>
</comment>
<dbReference type="SUPFAM" id="SSF49344">
    <property type="entry name" value="CBD9-like"/>
    <property type="match status" value="1"/>
</dbReference>
<evidence type="ECO:0000313" key="3">
    <source>
        <dbReference type="Proteomes" id="UP000051950"/>
    </source>
</evidence>
<organism evidence="2 3">
    <name type="scientific">Pedobacter ginsenosidimutans</name>
    <dbReference type="NCBI Taxonomy" id="687842"/>
    <lineage>
        <taxon>Bacteria</taxon>
        <taxon>Pseudomonadati</taxon>
        <taxon>Bacteroidota</taxon>
        <taxon>Sphingobacteriia</taxon>
        <taxon>Sphingobacteriales</taxon>
        <taxon>Sphingobacteriaceae</taxon>
        <taxon>Pedobacter</taxon>
    </lineage>
</organism>
<dbReference type="EMBL" id="LMZQ01000013">
    <property type="protein sequence ID" value="KRT15027.1"/>
    <property type="molecule type" value="Genomic_DNA"/>
</dbReference>